<dbReference type="AlphaFoldDB" id="A0A6A5YC66"/>
<accession>A0A6A5YC66</accession>
<dbReference type="InterPro" id="IPR001451">
    <property type="entry name" value="Hexapep"/>
</dbReference>
<dbReference type="GO" id="GO:0005869">
    <property type="term" value="C:dynactin complex"/>
    <property type="evidence" value="ECO:0007669"/>
    <property type="project" value="InterPro"/>
</dbReference>
<feature type="non-terminal residue" evidence="7">
    <location>
        <position position="1"/>
    </location>
</feature>
<evidence type="ECO:0000256" key="5">
    <source>
        <dbReference type="ARBA" id="ARBA00023212"/>
    </source>
</evidence>
<dbReference type="PANTHER" id="PTHR13072">
    <property type="entry name" value="DYNACTIN 6"/>
    <property type="match status" value="1"/>
</dbReference>
<evidence type="ECO:0000256" key="3">
    <source>
        <dbReference type="ARBA" id="ARBA00016573"/>
    </source>
</evidence>
<keyword evidence="4" id="KW-0963">Cytoplasm</keyword>
<dbReference type="Proteomes" id="UP000799776">
    <property type="component" value="Unassembled WGS sequence"/>
</dbReference>
<comment type="similarity">
    <text evidence="2">Belongs to the dynactin subunits 5/6 family. Dynactin subunit 6 subfamily.</text>
</comment>
<dbReference type="Gene3D" id="2.160.10.10">
    <property type="entry name" value="Hexapeptide repeat proteins"/>
    <property type="match status" value="1"/>
</dbReference>
<evidence type="ECO:0000256" key="1">
    <source>
        <dbReference type="ARBA" id="ARBA00004245"/>
    </source>
</evidence>
<dbReference type="SUPFAM" id="SSF51161">
    <property type="entry name" value="Trimeric LpxA-like enzymes"/>
    <property type="match status" value="1"/>
</dbReference>
<gene>
    <name evidence="7" type="ORF">K490DRAFT_18208</name>
</gene>
<reference evidence="7" key="1">
    <citation type="journal article" date="2020" name="Stud. Mycol.">
        <title>101 Dothideomycetes genomes: a test case for predicting lifestyles and emergence of pathogens.</title>
        <authorList>
            <person name="Haridas S."/>
            <person name="Albert R."/>
            <person name="Binder M."/>
            <person name="Bloem J."/>
            <person name="Labutti K."/>
            <person name="Salamov A."/>
            <person name="Andreopoulos B."/>
            <person name="Baker S."/>
            <person name="Barry K."/>
            <person name="Bills G."/>
            <person name="Bluhm B."/>
            <person name="Cannon C."/>
            <person name="Castanera R."/>
            <person name="Culley D."/>
            <person name="Daum C."/>
            <person name="Ezra D."/>
            <person name="Gonzalez J."/>
            <person name="Henrissat B."/>
            <person name="Kuo A."/>
            <person name="Liang C."/>
            <person name="Lipzen A."/>
            <person name="Lutzoni F."/>
            <person name="Magnuson J."/>
            <person name="Mondo S."/>
            <person name="Nolan M."/>
            <person name="Ohm R."/>
            <person name="Pangilinan J."/>
            <person name="Park H.-J."/>
            <person name="Ramirez L."/>
            <person name="Alfaro M."/>
            <person name="Sun H."/>
            <person name="Tritt A."/>
            <person name="Yoshinaga Y."/>
            <person name="Zwiers L.-H."/>
            <person name="Turgeon B."/>
            <person name="Goodwin S."/>
            <person name="Spatafora J."/>
            <person name="Crous P."/>
            <person name="Grigoriev I."/>
        </authorList>
    </citation>
    <scope>NUCLEOTIDE SEQUENCE</scope>
    <source>
        <strain evidence="7">CBS 121410</strain>
    </source>
</reference>
<dbReference type="EMBL" id="ML978714">
    <property type="protein sequence ID" value="KAF2089475.1"/>
    <property type="molecule type" value="Genomic_DNA"/>
</dbReference>
<dbReference type="GO" id="GO:0007052">
    <property type="term" value="P:mitotic spindle organization"/>
    <property type="evidence" value="ECO:0007669"/>
    <property type="project" value="TreeGrafter"/>
</dbReference>
<name>A0A6A5YC66_9PEZI</name>
<dbReference type="GO" id="GO:0070840">
    <property type="term" value="F:dynein complex binding"/>
    <property type="evidence" value="ECO:0007669"/>
    <property type="project" value="TreeGrafter"/>
</dbReference>
<dbReference type="InterPro" id="IPR027777">
    <property type="entry name" value="DCTN6"/>
</dbReference>
<dbReference type="InterPro" id="IPR011004">
    <property type="entry name" value="Trimer_LpxA-like_sf"/>
</dbReference>
<comment type="function">
    <text evidence="6">Part of the dynactin complex that activates the molecular motor dynein for ultra-processive transport along microtubules.</text>
</comment>
<sequence length="189" mass="19919">ARPSASKRSSTAHPRAPVVIHHRAIIANHALLTGHHPISISVGAVLHPYCKISSLHAPVAIEEGCIIGEKAQIGLGNGGTMKGLKLAKNVVVDSSAIVEATQVGEGTHIGAGAKLGMGAVIGKYCTIAPQTVVLPNEEVPDFTVLFGAGQRRLNTTMQNRLKVTEQRNRGQKKQLDALALLIPSDIAKW</sequence>
<evidence type="ECO:0000256" key="6">
    <source>
        <dbReference type="ARBA" id="ARBA00034687"/>
    </source>
</evidence>
<evidence type="ECO:0000313" key="7">
    <source>
        <dbReference type="EMBL" id="KAF2089475.1"/>
    </source>
</evidence>
<proteinExistence type="inferred from homology"/>
<keyword evidence="5" id="KW-0206">Cytoskeleton</keyword>
<protein>
    <recommendedName>
        <fullName evidence="3">Dynactin subunit 6</fullName>
    </recommendedName>
</protein>
<dbReference type="PANTHER" id="PTHR13072:SF0">
    <property type="entry name" value="DYNACTIN SUBUNIT 6"/>
    <property type="match status" value="1"/>
</dbReference>
<dbReference type="Pfam" id="PF00132">
    <property type="entry name" value="Hexapep"/>
    <property type="match status" value="1"/>
</dbReference>
<dbReference type="OrthoDB" id="2355at2759"/>
<evidence type="ECO:0000256" key="2">
    <source>
        <dbReference type="ARBA" id="ARBA00007719"/>
    </source>
</evidence>
<comment type="subcellular location">
    <subcellularLocation>
        <location evidence="1">Cytoplasm</location>
        <location evidence="1">Cytoskeleton</location>
    </subcellularLocation>
</comment>
<evidence type="ECO:0000313" key="8">
    <source>
        <dbReference type="Proteomes" id="UP000799776"/>
    </source>
</evidence>
<keyword evidence="8" id="KW-1185">Reference proteome</keyword>
<feature type="non-terminal residue" evidence="7">
    <location>
        <position position="189"/>
    </location>
</feature>
<organism evidence="7 8">
    <name type="scientific">Saccharata proteae CBS 121410</name>
    <dbReference type="NCBI Taxonomy" id="1314787"/>
    <lineage>
        <taxon>Eukaryota</taxon>
        <taxon>Fungi</taxon>
        <taxon>Dikarya</taxon>
        <taxon>Ascomycota</taxon>
        <taxon>Pezizomycotina</taxon>
        <taxon>Dothideomycetes</taxon>
        <taxon>Dothideomycetes incertae sedis</taxon>
        <taxon>Botryosphaeriales</taxon>
        <taxon>Saccharataceae</taxon>
        <taxon>Saccharata</taxon>
    </lineage>
</organism>
<evidence type="ECO:0000256" key="4">
    <source>
        <dbReference type="ARBA" id="ARBA00022490"/>
    </source>
</evidence>